<evidence type="ECO:0000259" key="5">
    <source>
        <dbReference type="SMART" id="SM00199"/>
    </source>
</evidence>
<dbReference type="Gene3D" id="2.40.50.40">
    <property type="match status" value="1"/>
</dbReference>
<dbReference type="OrthoDB" id="9930747at2759"/>
<feature type="signal peptide" evidence="4">
    <location>
        <begin position="1"/>
        <end position="40"/>
    </location>
</feature>
<organism evidence="6 7">
    <name type="scientific">Carassius auratus</name>
    <name type="common">Goldfish</name>
    <dbReference type="NCBI Taxonomy" id="7957"/>
    <lineage>
        <taxon>Eukaryota</taxon>
        <taxon>Metazoa</taxon>
        <taxon>Chordata</taxon>
        <taxon>Craniata</taxon>
        <taxon>Vertebrata</taxon>
        <taxon>Euteleostomi</taxon>
        <taxon>Actinopterygii</taxon>
        <taxon>Neopterygii</taxon>
        <taxon>Teleostei</taxon>
        <taxon>Ostariophysi</taxon>
        <taxon>Cypriniformes</taxon>
        <taxon>Cyprinidae</taxon>
        <taxon>Cyprininae</taxon>
        <taxon>Carassius</taxon>
    </lineage>
</organism>
<sequence length="200" mass="23479">MQSCALFLKRQDCHMIRHWEIMRFSIFSILLLSVLYLTLAQDETCCLQYIKKVQMSMKNRVTSYRKQELDGRCNIPAVVFTLEDGSDFCTDPREKWVQVLLWRVDRLSGGSSLIRKVRSDRSRRRPSLHGSGASQKSVQRPRAQQPKKSQKNKIDNRYFFNQQQPYKSQQIPKFAPNKQIDIQLNVFLIVFLFLLSIACT</sequence>
<keyword evidence="3" id="KW-1133">Transmembrane helix</keyword>
<feature type="region of interest" description="Disordered" evidence="2">
    <location>
        <begin position="117"/>
        <end position="154"/>
    </location>
</feature>
<dbReference type="PANTHER" id="PTHR12015">
    <property type="entry name" value="SMALL INDUCIBLE CYTOKINE A"/>
    <property type="match status" value="1"/>
</dbReference>
<dbReference type="InterPro" id="IPR036048">
    <property type="entry name" value="Interleukin_8-like_sf"/>
</dbReference>
<dbReference type="GO" id="GO:0005615">
    <property type="term" value="C:extracellular space"/>
    <property type="evidence" value="ECO:0007669"/>
    <property type="project" value="UniProtKB-KW"/>
</dbReference>
<keyword evidence="1" id="KW-0202">Cytokine</keyword>
<dbReference type="GeneID" id="113078694"/>
<dbReference type="GO" id="GO:0006955">
    <property type="term" value="P:immune response"/>
    <property type="evidence" value="ECO:0007669"/>
    <property type="project" value="InterPro"/>
</dbReference>
<evidence type="ECO:0000256" key="4">
    <source>
        <dbReference type="SAM" id="SignalP"/>
    </source>
</evidence>
<evidence type="ECO:0000313" key="7">
    <source>
        <dbReference type="RefSeq" id="XP_026106814.1"/>
    </source>
</evidence>
<dbReference type="SUPFAM" id="SSF54117">
    <property type="entry name" value="Interleukin 8-like chemokines"/>
    <property type="match status" value="1"/>
</dbReference>
<dbReference type="AlphaFoldDB" id="A0A6P6NEN6"/>
<evidence type="ECO:0000256" key="3">
    <source>
        <dbReference type="SAM" id="Phobius"/>
    </source>
</evidence>
<keyword evidence="3" id="KW-0812">Transmembrane</keyword>
<protein>
    <submittedName>
        <fullName evidence="7">C-C motif chemokine 21-like</fullName>
    </submittedName>
</protein>
<dbReference type="PANTHER" id="PTHR12015:SF186">
    <property type="entry name" value="C-C MOTIF CHEMOKINE 21-LIKE-RELATED"/>
    <property type="match status" value="1"/>
</dbReference>
<evidence type="ECO:0000256" key="1">
    <source>
        <dbReference type="ARBA" id="ARBA00022514"/>
    </source>
</evidence>
<dbReference type="GO" id="GO:0008009">
    <property type="term" value="F:chemokine activity"/>
    <property type="evidence" value="ECO:0007669"/>
    <property type="project" value="InterPro"/>
</dbReference>
<evidence type="ECO:0000256" key="2">
    <source>
        <dbReference type="SAM" id="MobiDB-lite"/>
    </source>
</evidence>
<feature type="compositionally biased region" description="Basic residues" evidence="2">
    <location>
        <begin position="117"/>
        <end position="127"/>
    </location>
</feature>
<keyword evidence="6" id="KW-1185">Reference proteome</keyword>
<proteinExistence type="predicted"/>
<feature type="chain" id="PRO_5027850454" evidence="4">
    <location>
        <begin position="41"/>
        <end position="200"/>
    </location>
</feature>
<evidence type="ECO:0000313" key="6">
    <source>
        <dbReference type="Proteomes" id="UP000515129"/>
    </source>
</evidence>
<gene>
    <name evidence="7" type="primary">LOC113078694</name>
</gene>
<dbReference type="InterPro" id="IPR001811">
    <property type="entry name" value="Chemokine_IL8-like_dom"/>
</dbReference>
<dbReference type="InterPro" id="IPR039809">
    <property type="entry name" value="Chemokine_b/g/d"/>
</dbReference>
<accession>A0A6P6NEN6</accession>
<dbReference type="KEGG" id="caua:113078694"/>
<keyword evidence="3" id="KW-0472">Membrane</keyword>
<dbReference type="SMART" id="SM00199">
    <property type="entry name" value="SCY"/>
    <property type="match status" value="1"/>
</dbReference>
<feature type="transmembrane region" description="Helical" evidence="3">
    <location>
        <begin position="182"/>
        <end position="199"/>
    </location>
</feature>
<keyword evidence="4" id="KW-0732">Signal</keyword>
<name>A0A6P6NEN6_CARAU</name>
<reference evidence="7" key="1">
    <citation type="submission" date="2025-08" db="UniProtKB">
        <authorList>
            <consortium name="RefSeq"/>
        </authorList>
    </citation>
    <scope>IDENTIFICATION</scope>
    <source>
        <strain evidence="7">Wakin</strain>
        <tissue evidence="7">Muscle</tissue>
    </source>
</reference>
<dbReference type="CDD" id="cd00169">
    <property type="entry name" value="Chemokine"/>
    <property type="match status" value="1"/>
</dbReference>
<dbReference type="Proteomes" id="UP000515129">
    <property type="component" value="Unplaced"/>
</dbReference>
<dbReference type="RefSeq" id="XP_026106814.1">
    <property type="nucleotide sequence ID" value="XM_026251029.1"/>
</dbReference>
<dbReference type="Pfam" id="PF00048">
    <property type="entry name" value="IL8"/>
    <property type="match status" value="1"/>
</dbReference>
<feature type="domain" description="Chemokine interleukin-8-like" evidence="5">
    <location>
        <begin position="42"/>
        <end position="104"/>
    </location>
</feature>